<accession>A0A7C0Y942</accession>
<keyword evidence="1" id="KW-0732">Signal</keyword>
<organism evidence="2">
    <name type="scientific">Thermosulfidibacter takaii</name>
    <dbReference type="NCBI Taxonomy" id="412593"/>
    <lineage>
        <taxon>Bacteria</taxon>
        <taxon>Pseudomonadati</taxon>
        <taxon>Thermosulfidibacterota</taxon>
        <taxon>Thermosulfidibacteria</taxon>
        <taxon>Thermosulfidibacterales</taxon>
        <taxon>Thermosulfidibacteraceae</taxon>
    </lineage>
</organism>
<sequence length="241" mass="27728">MRKALVITLTLLLSSLVSASEIPQREILTYRISWNKLIGIAKASITMEKGEEVLTIKMKAKTVDPIDTFFSVRDYFFSSTTSDLSSFLRYEKRLKEGRYHRRDEVIYSPSTGELIYRKNGKLKSQKTVPPPLYDPCSILYAFRFRCSKESASCTIPSTDGKRVERIRVVPLAEETVKVPAGTFETIKVEPRWKKMKGVFRKKKGGHIYVWFTKDQRRIPVKVEVDIFLGKVVGELTGYEIK</sequence>
<name>A0A7C0Y942_9BACT</name>
<gene>
    <name evidence="2" type="ORF">ENF32_03080</name>
</gene>
<proteinExistence type="predicted"/>
<dbReference type="Pfam" id="PF11306">
    <property type="entry name" value="DUF3108"/>
    <property type="match status" value="1"/>
</dbReference>
<dbReference type="InterPro" id="IPR021457">
    <property type="entry name" value="DUF3108"/>
</dbReference>
<dbReference type="EMBL" id="DQWS01000117">
    <property type="protein sequence ID" value="HDD53036.1"/>
    <property type="molecule type" value="Genomic_DNA"/>
</dbReference>
<feature type="signal peptide" evidence="1">
    <location>
        <begin position="1"/>
        <end position="19"/>
    </location>
</feature>
<reference evidence="2" key="1">
    <citation type="journal article" date="2020" name="mSystems">
        <title>Genome- and Community-Level Interaction Insights into Carbon Utilization and Element Cycling Functions of Hydrothermarchaeota in Hydrothermal Sediment.</title>
        <authorList>
            <person name="Zhou Z."/>
            <person name="Liu Y."/>
            <person name="Xu W."/>
            <person name="Pan J."/>
            <person name="Luo Z.H."/>
            <person name="Li M."/>
        </authorList>
    </citation>
    <scope>NUCLEOTIDE SEQUENCE [LARGE SCALE GENOMIC DNA]</scope>
    <source>
        <strain evidence="2">HyVt-115</strain>
    </source>
</reference>
<protein>
    <submittedName>
        <fullName evidence="2">DUF3108 domain-containing protein</fullName>
    </submittedName>
</protein>
<evidence type="ECO:0000313" key="2">
    <source>
        <dbReference type="EMBL" id="HDD53036.1"/>
    </source>
</evidence>
<dbReference type="AlphaFoldDB" id="A0A7C0Y942"/>
<evidence type="ECO:0000256" key="1">
    <source>
        <dbReference type="SAM" id="SignalP"/>
    </source>
</evidence>
<comment type="caution">
    <text evidence="2">The sequence shown here is derived from an EMBL/GenBank/DDBJ whole genome shotgun (WGS) entry which is preliminary data.</text>
</comment>
<dbReference type="Gene3D" id="2.40.360.20">
    <property type="match status" value="1"/>
</dbReference>
<feature type="chain" id="PRO_5028468723" evidence="1">
    <location>
        <begin position="20"/>
        <end position="241"/>
    </location>
</feature>
<dbReference type="Proteomes" id="UP000885690">
    <property type="component" value="Unassembled WGS sequence"/>
</dbReference>